<accession>A0ACB8CU46</accession>
<proteinExistence type="predicted"/>
<comment type="caution">
    <text evidence="1">The sequence shown here is derived from an EMBL/GenBank/DDBJ whole genome shotgun (WGS) entry which is preliminary data.</text>
</comment>
<protein>
    <submittedName>
        <fullName evidence="1">Uncharacterized protein</fullName>
    </submittedName>
</protein>
<reference evidence="1" key="1">
    <citation type="submission" date="2020-05" db="EMBL/GenBank/DDBJ databases">
        <title>Large-scale comparative analyses of tick genomes elucidate their genetic diversity and vector capacities.</title>
        <authorList>
            <person name="Jia N."/>
            <person name="Wang J."/>
            <person name="Shi W."/>
            <person name="Du L."/>
            <person name="Sun Y."/>
            <person name="Zhan W."/>
            <person name="Jiang J."/>
            <person name="Wang Q."/>
            <person name="Zhang B."/>
            <person name="Ji P."/>
            <person name="Sakyi L.B."/>
            <person name="Cui X."/>
            <person name="Yuan T."/>
            <person name="Jiang B."/>
            <person name="Yang W."/>
            <person name="Lam T.T.-Y."/>
            <person name="Chang Q."/>
            <person name="Ding S."/>
            <person name="Wang X."/>
            <person name="Zhu J."/>
            <person name="Ruan X."/>
            <person name="Zhao L."/>
            <person name="Wei J."/>
            <person name="Que T."/>
            <person name="Du C."/>
            <person name="Cheng J."/>
            <person name="Dai P."/>
            <person name="Han X."/>
            <person name="Huang E."/>
            <person name="Gao Y."/>
            <person name="Liu J."/>
            <person name="Shao H."/>
            <person name="Ye R."/>
            <person name="Li L."/>
            <person name="Wei W."/>
            <person name="Wang X."/>
            <person name="Wang C."/>
            <person name="Yang T."/>
            <person name="Huo Q."/>
            <person name="Li W."/>
            <person name="Guo W."/>
            <person name="Chen H."/>
            <person name="Zhou L."/>
            <person name="Ni X."/>
            <person name="Tian J."/>
            <person name="Zhou Y."/>
            <person name="Sheng Y."/>
            <person name="Liu T."/>
            <person name="Pan Y."/>
            <person name="Xia L."/>
            <person name="Li J."/>
            <person name="Zhao F."/>
            <person name="Cao W."/>
        </authorList>
    </citation>
    <scope>NUCLEOTIDE SEQUENCE</scope>
    <source>
        <strain evidence="1">Dsil-2018</strain>
    </source>
</reference>
<sequence>MHPVHHENRRTARAKAYDKYSDHAGAFFVDAAGPLHIRSTATVVHRGQVVDCISATGMDITAMEEAGIALAMRNPRATFVLTDSQAAYRNFARGQVGHLALSILQQAAANRQEASEGLEDTTPDDSPIRVTPNVLLCATSGRGADKLGAALDTYCTHVIYTGPLTIGRSESSGKLHVQVRDLDGYRVFSGLSKNRERYLSFRWGAGTWNEGDVLQALVAHLRFERLRGVELVMTSHMHRTRFIRFCQSFVHKMRNNESLIIKVQRTVELTKGLFERLASIPLFLVLETQVVQMPEVKSKRYPNPYQPFTGSYNKDVYMRYRLWRVHPWRRQLRVNNVCFTLSMTVIKAHKGPTRNNMLAYSYTGLKEPCQQTSMEMGVDWKALSRFRENRTVFYAYDNKQTITSKLWRLSHEFPRYCVAVYDVERDDFEDICPRKSVPLLRVVRKLVTATPQSRVE</sequence>
<name>A0ACB8CU46_DERSI</name>
<gene>
    <name evidence="1" type="ORF">HPB49_025634</name>
</gene>
<organism evidence="1 2">
    <name type="scientific">Dermacentor silvarum</name>
    <name type="common">Tick</name>
    <dbReference type="NCBI Taxonomy" id="543639"/>
    <lineage>
        <taxon>Eukaryota</taxon>
        <taxon>Metazoa</taxon>
        <taxon>Ecdysozoa</taxon>
        <taxon>Arthropoda</taxon>
        <taxon>Chelicerata</taxon>
        <taxon>Arachnida</taxon>
        <taxon>Acari</taxon>
        <taxon>Parasitiformes</taxon>
        <taxon>Ixodida</taxon>
        <taxon>Ixodoidea</taxon>
        <taxon>Ixodidae</taxon>
        <taxon>Rhipicephalinae</taxon>
        <taxon>Dermacentor</taxon>
    </lineage>
</organism>
<evidence type="ECO:0000313" key="1">
    <source>
        <dbReference type="EMBL" id="KAH7950549.1"/>
    </source>
</evidence>
<keyword evidence="2" id="KW-1185">Reference proteome</keyword>
<dbReference type="EMBL" id="CM023474">
    <property type="protein sequence ID" value="KAH7950549.1"/>
    <property type="molecule type" value="Genomic_DNA"/>
</dbReference>
<dbReference type="Proteomes" id="UP000821865">
    <property type="component" value="Chromosome 5"/>
</dbReference>
<evidence type="ECO:0000313" key="2">
    <source>
        <dbReference type="Proteomes" id="UP000821865"/>
    </source>
</evidence>